<dbReference type="RefSeq" id="XP_009549589.1">
    <property type="nucleotide sequence ID" value="XM_009551294.1"/>
</dbReference>
<dbReference type="GeneID" id="20677838"/>
<gene>
    <name evidence="3" type="ORF">HETIRDRAFT_478777</name>
</gene>
<sequence>MSEPPYTVIGTPFSTFTRSVTLGLQYKHLPYKQVRCLARSEIAYKHHPFGYLPTLVIHELDGKPADVKLCESLAIVRFIDRIAPQPSLHINAGDGGAVIEEQMWQFMSLAGSHAFPAVEAGVVKPRVAANDEGKLSDAEIRGQIRDGVEELKSLLSKLESLMAPEGFVFGDKVTWADFFLFPPLADLRATPEGEVLSPRFVSWMKKMDELDAVKATTEGTLSAGARPP</sequence>
<protein>
    <recommendedName>
        <fullName evidence="5">Glutathione S-transferase</fullName>
    </recommendedName>
</protein>
<dbReference type="InParanoid" id="W4K0N7"/>
<dbReference type="PANTHER" id="PTHR43968:SF6">
    <property type="entry name" value="GLUTATHIONE S-TRANSFERASE OMEGA"/>
    <property type="match status" value="1"/>
</dbReference>
<dbReference type="EMBL" id="KI925461">
    <property type="protein sequence ID" value="ETW79352.1"/>
    <property type="molecule type" value="Genomic_DNA"/>
</dbReference>
<evidence type="ECO:0000259" key="1">
    <source>
        <dbReference type="PROSITE" id="PS50404"/>
    </source>
</evidence>
<dbReference type="InterPro" id="IPR004045">
    <property type="entry name" value="Glutathione_S-Trfase_N"/>
</dbReference>
<reference evidence="3 4" key="1">
    <citation type="journal article" date="2012" name="New Phytol.">
        <title>Insight into trade-off between wood decay and parasitism from the genome of a fungal forest pathogen.</title>
        <authorList>
            <person name="Olson A."/>
            <person name="Aerts A."/>
            <person name="Asiegbu F."/>
            <person name="Belbahri L."/>
            <person name="Bouzid O."/>
            <person name="Broberg A."/>
            <person name="Canback B."/>
            <person name="Coutinho P.M."/>
            <person name="Cullen D."/>
            <person name="Dalman K."/>
            <person name="Deflorio G."/>
            <person name="van Diepen L.T."/>
            <person name="Dunand C."/>
            <person name="Duplessis S."/>
            <person name="Durling M."/>
            <person name="Gonthier P."/>
            <person name="Grimwood J."/>
            <person name="Fossdal C.G."/>
            <person name="Hansson D."/>
            <person name="Henrissat B."/>
            <person name="Hietala A."/>
            <person name="Himmelstrand K."/>
            <person name="Hoffmeister D."/>
            <person name="Hogberg N."/>
            <person name="James T.Y."/>
            <person name="Karlsson M."/>
            <person name="Kohler A."/>
            <person name="Kues U."/>
            <person name="Lee Y.H."/>
            <person name="Lin Y.C."/>
            <person name="Lind M."/>
            <person name="Lindquist E."/>
            <person name="Lombard V."/>
            <person name="Lucas S."/>
            <person name="Lunden K."/>
            <person name="Morin E."/>
            <person name="Murat C."/>
            <person name="Park J."/>
            <person name="Raffaello T."/>
            <person name="Rouze P."/>
            <person name="Salamov A."/>
            <person name="Schmutz J."/>
            <person name="Solheim H."/>
            <person name="Stahlberg J."/>
            <person name="Velez H."/>
            <person name="de Vries R.P."/>
            <person name="Wiebenga A."/>
            <person name="Woodward S."/>
            <person name="Yakovlev I."/>
            <person name="Garbelotto M."/>
            <person name="Martin F."/>
            <person name="Grigoriev I.V."/>
            <person name="Stenlid J."/>
        </authorList>
    </citation>
    <scope>NUCLEOTIDE SEQUENCE [LARGE SCALE GENOMIC DNA]</scope>
    <source>
        <strain evidence="3 4">TC 32-1</strain>
    </source>
</reference>
<dbReference type="Gene3D" id="1.20.1050.10">
    <property type="match status" value="1"/>
</dbReference>
<dbReference type="SUPFAM" id="SSF47616">
    <property type="entry name" value="GST C-terminal domain-like"/>
    <property type="match status" value="1"/>
</dbReference>
<feature type="domain" description="GST N-terminal" evidence="1">
    <location>
        <begin position="4"/>
        <end position="87"/>
    </location>
</feature>
<dbReference type="InterPro" id="IPR036249">
    <property type="entry name" value="Thioredoxin-like_sf"/>
</dbReference>
<evidence type="ECO:0000313" key="4">
    <source>
        <dbReference type="Proteomes" id="UP000030671"/>
    </source>
</evidence>
<dbReference type="PROSITE" id="PS50405">
    <property type="entry name" value="GST_CTER"/>
    <property type="match status" value="1"/>
</dbReference>
<dbReference type="OrthoDB" id="249703at2759"/>
<dbReference type="Pfam" id="PF13410">
    <property type="entry name" value="GST_C_2"/>
    <property type="match status" value="1"/>
</dbReference>
<dbReference type="STRING" id="747525.W4K0N7"/>
<name>W4K0N7_HETIT</name>
<proteinExistence type="predicted"/>
<dbReference type="GO" id="GO:0005737">
    <property type="term" value="C:cytoplasm"/>
    <property type="evidence" value="ECO:0007669"/>
    <property type="project" value="TreeGrafter"/>
</dbReference>
<dbReference type="eggNOG" id="ENOG502S98U">
    <property type="taxonomic scope" value="Eukaryota"/>
</dbReference>
<dbReference type="CDD" id="cd00570">
    <property type="entry name" value="GST_N_family"/>
    <property type="match status" value="1"/>
</dbReference>
<dbReference type="KEGG" id="hir:HETIRDRAFT_478777"/>
<dbReference type="Pfam" id="PF13417">
    <property type="entry name" value="GST_N_3"/>
    <property type="match status" value="1"/>
</dbReference>
<accession>W4K0N7</accession>
<keyword evidence="4" id="KW-1185">Reference proteome</keyword>
<dbReference type="HOGENOM" id="CLU_089382_0_0_1"/>
<dbReference type="InterPro" id="IPR050983">
    <property type="entry name" value="GST_Omega/HSP26"/>
</dbReference>
<evidence type="ECO:0000259" key="2">
    <source>
        <dbReference type="PROSITE" id="PS50405"/>
    </source>
</evidence>
<evidence type="ECO:0000313" key="3">
    <source>
        <dbReference type="EMBL" id="ETW79352.1"/>
    </source>
</evidence>
<dbReference type="InterPro" id="IPR010987">
    <property type="entry name" value="Glutathione-S-Trfase_C-like"/>
</dbReference>
<dbReference type="SUPFAM" id="SSF52833">
    <property type="entry name" value="Thioredoxin-like"/>
    <property type="match status" value="1"/>
</dbReference>
<dbReference type="Proteomes" id="UP000030671">
    <property type="component" value="Unassembled WGS sequence"/>
</dbReference>
<evidence type="ECO:0008006" key="5">
    <source>
        <dbReference type="Google" id="ProtNLM"/>
    </source>
</evidence>
<dbReference type="PROSITE" id="PS50404">
    <property type="entry name" value="GST_NTER"/>
    <property type="match status" value="1"/>
</dbReference>
<dbReference type="SFLD" id="SFLDS00019">
    <property type="entry name" value="Glutathione_Transferase_(cytos"/>
    <property type="match status" value="1"/>
</dbReference>
<organism evidence="3 4">
    <name type="scientific">Heterobasidion irregulare (strain TC 32-1)</name>
    <dbReference type="NCBI Taxonomy" id="747525"/>
    <lineage>
        <taxon>Eukaryota</taxon>
        <taxon>Fungi</taxon>
        <taxon>Dikarya</taxon>
        <taxon>Basidiomycota</taxon>
        <taxon>Agaricomycotina</taxon>
        <taxon>Agaricomycetes</taxon>
        <taxon>Russulales</taxon>
        <taxon>Bondarzewiaceae</taxon>
        <taxon>Heterobasidion</taxon>
        <taxon>Heterobasidion annosum species complex</taxon>
    </lineage>
</organism>
<dbReference type="PANTHER" id="PTHR43968">
    <property type="match status" value="1"/>
</dbReference>
<dbReference type="Gene3D" id="3.40.30.10">
    <property type="entry name" value="Glutaredoxin"/>
    <property type="match status" value="1"/>
</dbReference>
<dbReference type="CDD" id="cd00299">
    <property type="entry name" value="GST_C_family"/>
    <property type="match status" value="1"/>
</dbReference>
<dbReference type="AlphaFoldDB" id="W4K0N7"/>
<dbReference type="InterPro" id="IPR036282">
    <property type="entry name" value="Glutathione-S-Trfase_C_sf"/>
</dbReference>
<feature type="domain" description="GST C-terminal" evidence="2">
    <location>
        <begin position="96"/>
        <end position="228"/>
    </location>
</feature>
<dbReference type="InterPro" id="IPR040079">
    <property type="entry name" value="Glutathione_S-Trfase"/>
</dbReference>